<accession>A0A9P7Z3F4</accession>
<keyword evidence="2" id="KW-0812">Transmembrane</keyword>
<evidence type="ECO:0000313" key="4">
    <source>
        <dbReference type="EMBL" id="KAG9244581.1"/>
    </source>
</evidence>
<evidence type="ECO:0000256" key="2">
    <source>
        <dbReference type="SAM" id="Phobius"/>
    </source>
</evidence>
<dbReference type="OrthoDB" id="5338512at2759"/>
<feature type="transmembrane region" description="Helical" evidence="2">
    <location>
        <begin position="207"/>
        <end position="230"/>
    </location>
</feature>
<name>A0A9P7Z3F4_9HELO</name>
<dbReference type="EMBL" id="MU253896">
    <property type="protein sequence ID" value="KAG9244581.1"/>
    <property type="molecule type" value="Genomic_DNA"/>
</dbReference>
<feature type="chain" id="PRO_5040201279" evidence="3">
    <location>
        <begin position="24"/>
        <end position="417"/>
    </location>
</feature>
<keyword evidence="5" id="KW-1185">Reference proteome</keyword>
<protein>
    <submittedName>
        <fullName evidence="4">Uncharacterized protein</fullName>
    </submittedName>
</protein>
<feature type="signal peptide" evidence="3">
    <location>
        <begin position="1"/>
        <end position="23"/>
    </location>
</feature>
<feature type="region of interest" description="Disordered" evidence="1">
    <location>
        <begin position="142"/>
        <end position="193"/>
    </location>
</feature>
<feature type="region of interest" description="Disordered" evidence="1">
    <location>
        <begin position="390"/>
        <end position="417"/>
    </location>
</feature>
<keyword evidence="2" id="KW-1133">Transmembrane helix</keyword>
<dbReference type="AlphaFoldDB" id="A0A9P7Z3F4"/>
<feature type="compositionally biased region" description="Polar residues" evidence="1">
    <location>
        <begin position="173"/>
        <end position="193"/>
    </location>
</feature>
<gene>
    <name evidence="4" type="ORF">BJ878DRAFT_480033</name>
</gene>
<feature type="compositionally biased region" description="Polar residues" evidence="1">
    <location>
        <begin position="277"/>
        <end position="289"/>
    </location>
</feature>
<sequence length="417" mass="43575">MKVSQKCVELLLLTSMYFTGATSSSLHLFERQSTCGSDSLTQCGQSGLPSNFCCGSDMSCAALAGNTTVLCCPNGTDCQTIEPIPCDISLQNATLFPANSVHTIALTGEMAACGSACCPFGYTCNGDGNCAKSANQAALPSTSAASSSAPRTSATSSTYSPSAVRSSSPFSSATDTISTPAAQTSKPGSNNSTLPLAESCNKFPVEAILVGFFPGLVAGVLLTVACICLLGARQRSKSKASCRQSSSSFGNISEPQPSVFNTDLRTDFLRKPPVTPVSRTTASPGSNNTVKRVTSLFRRGSGSTMGSPKSLPVPVMVQNRAGPGQVPRTPPMQREPSYENINIFADGQTASALREQERRDRSGLEPPAALRVGRASHQTTFTDMMEQSGLAGLQKGQPYIYRGGETPASMGRRQNPP</sequence>
<reference evidence="4" key="1">
    <citation type="journal article" date="2021" name="IMA Fungus">
        <title>Genomic characterization of three marine fungi, including Emericellopsis atlantica sp. nov. with signatures of a generalist lifestyle and marine biomass degradation.</title>
        <authorList>
            <person name="Hagestad O.C."/>
            <person name="Hou L."/>
            <person name="Andersen J.H."/>
            <person name="Hansen E.H."/>
            <person name="Altermark B."/>
            <person name="Li C."/>
            <person name="Kuhnert E."/>
            <person name="Cox R.J."/>
            <person name="Crous P.W."/>
            <person name="Spatafora J.W."/>
            <person name="Lail K."/>
            <person name="Amirebrahimi M."/>
            <person name="Lipzen A."/>
            <person name="Pangilinan J."/>
            <person name="Andreopoulos W."/>
            <person name="Hayes R.D."/>
            <person name="Ng V."/>
            <person name="Grigoriev I.V."/>
            <person name="Jackson S.A."/>
            <person name="Sutton T.D.S."/>
            <person name="Dobson A.D.W."/>
            <person name="Rama T."/>
        </authorList>
    </citation>
    <scope>NUCLEOTIDE SEQUENCE</scope>
    <source>
        <strain evidence="4">TRa3180A</strain>
    </source>
</reference>
<dbReference type="Proteomes" id="UP000887226">
    <property type="component" value="Unassembled WGS sequence"/>
</dbReference>
<feature type="region of interest" description="Disordered" evidence="1">
    <location>
        <begin position="270"/>
        <end position="289"/>
    </location>
</feature>
<proteinExistence type="predicted"/>
<evidence type="ECO:0000256" key="1">
    <source>
        <dbReference type="SAM" id="MobiDB-lite"/>
    </source>
</evidence>
<organism evidence="4 5">
    <name type="scientific">Calycina marina</name>
    <dbReference type="NCBI Taxonomy" id="1763456"/>
    <lineage>
        <taxon>Eukaryota</taxon>
        <taxon>Fungi</taxon>
        <taxon>Dikarya</taxon>
        <taxon>Ascomycota</taxon>
        <taxon>Pezizomycotina</taxon>
        <taxon>Leotiomycetes</taxon>
        <taxon>Helotiales</taxon>
        <taxon>Pezizellaceae</taxon>
        <taxon>Calycina</taxon>
    </lineage>
</organism>
<comment type="caution">
    <text evidence="4">The sequence shown here is derived from an EMBL/GenBank/DDBJ whole genome shotgun (WGS) entry which is preliminary data.</text>
</comment>
<keyword evidence="2" id="KW-0472">Membrane</keyword>
<keyword evidence="3" id="KW-0732">Signal</keyword>
<evidence type="ECO:0000313" key="5">
    <source>
        <dbReference type="Proteomes" id="UP000887226"/>
    </source>
</evidence>
<evidence type="ECO:0000256" key="3">
    <source>
        <dbReference type="SAM" id="SignalP"/>
    </source>
</evidence>
<feature type="compositionally biased region" description="Low complexity" evidence="1">
    <location>
        <begin position="142"/>
        <end position="172"/>
    </location>
</feature>